<evidence type="ECO:0000313" key="8">
    <source>
        <dbReference type="EMBL" id="AOS62458.1"/>
    </source>
</evidence>
<dbReference type="FunFam" id="1.10.630.10:FF:000018">
    <property type="entry name" value="Cytochrome P450 monooxygenase"/>
    <property type="match status" value="1"/>
</dbReference>
<dbReference type="Gene3D" id="1.10.630.10">
    <property type="entry name" value="Cytochrome P450"/>
    <property type="match status" value="1"/>
</dbReference>
<keyword evidence="5 7" id="KW-0408">Iron</keyword>
<keyword evidence="4 7" id="KW-0560">Oxidoreductase</keyword>
<dbReference type="InterPro" id="IPR002397">
    <property type="entry name" value="Cyt_P450_B"/>
</dbReference>
<dbReference type="InterPro" id="IPR001128">
    <property type="entry name" value="Cyt_P450"/>
</dbReference>
<evidence type="ECO:0000313" key="9">
    <source>
        <dbReference type="Proteomes" id="UP000095210"/>
    </source>
</evidence>
<organism evidence="8 9">
    <name type="scientific">Actinoalloteichus hymeniacidonis</name>
    <dbReference type="NCBI Taxonomy" id="340345"/>
    <lineage>
        <taxon>Bacteria</taxon>
        <taxon>Bacillati</taxon>
        <taxon>Actinomycetota</taxon>
        <taxon>Actinomycetes</taxon>
        <taxon>Pseudonocardiales</taxon>
        <taxon>Pseudonocardiaceae</taxon>
        <taxon>Actinoalloteichus</taxon>
    </lineage>
</organism>
<dbReference type="AlphaFoldDB" id="A0AAC9MWQ1"/>
<accession>A0AAC9MWQ1</accession>
<dbReference type="InterPro" id="IPR017972">
    <property type="entry name" value="Cyt_P450_CS"/>
</dbReference>
<dbReference type="GO" id="GO:0005506">
    <property type="term" value="F:iron ion binding"/>
    <property type="evidence" value="ECO:0007669"/>
    <property type="project" value="InterPro"/>
</dbReference>
<dbReference type="PROSITE" id="PS00086">
    <property type="entry name" value="CYTOCHROME_P450"/>
    <property type="match status" value="1"/>
</dbReference>
<dbReference type="InterPro" id="IPR036396">
    <property type="entry name" value="Cyt_P450_sf"/>
</dbReference>
<dbReference type="GO" id="GO:0004497">
    <property type="term" value="F:monooxygenase activity"/>
    <property type="evidence" value="ECO:0007669"/>
    <property type="project" value="UniProtKB-KW"/>
</dbReference>
<dbReference type="PANTHER" id="PTHR46696:SF1">
    <property type="entry name" value="CYTOCHROME P450 YJIB-RELATED"/>
    <property type="match status" value="1"/>
</dbReference>
<dbReference type="SUPFAM" id="SSF48264">
    <property type="entry name" value="Cytochrome P450"/>
    <property type="match status" value="1"/>
</dbReference>
<evidence type="ECO:0000256" key="3">
    <source>
        <dbReference type="ARBA" id="ARBA00022723"/>
    </source>
</evidence>
<keyword evidence="6 7" id="KW-0503">Monooxygenase</keyword>
<proteinExistence type="inferred from homology"/>
<evidence type="ECO:0000256" key="5">
    <source>
        <dbReference type="ARBA" id="ARBA00023004"/>
    </source>
</evidence>
<dbReference type="EC" id="1.14.-.-" evidence="8"/>
<dbReference type="GO" id="GO:0020037">
    <property type="term" value="F:heme binding"/>
    <property type="evidence" value="ECO:0007669"/>
    <property type="project" value="InterPro"/>
</dbReference>
<dbReference type="EMBL" id="CP014859">
    <property type="protein sequence ID" value="AOS62458.1"/>
    <property type="molecule type" value="Genomic_DNA"/>
</dbReference>
<evidence type="ECO:0000256" key="4">
    <source>
        <dbReference type="ARBA" id="ARBA00023002"/>
    </source>
</evidence>
<name>A0AAC9MWQ1_9PSEU</name>
<keyword evidence="3 7" id="KW-0479">Metal-binding</keyword>
<dbReference type="Pfam" id="PF00067">
    <property type="entry name" value="p450"/>
    <property type="match status" value="1"/>
</dbReference>
<dbReference type="PANTHER" id="PTHR46696">
    <property type="entry name" value="P450, PUTATIVE (EUROFUNG)-RELATED"/>
    <property type="match status" value="1"/>
</dbReference>
<dbReference type="GO" id="GO:0016705">
    <property type="term" value="F:oxidoreductase activity, acting on paired donors, with incorporation or reduction of molecular oxygen"/>
    <property type="evidence" value="ECO:0007669"/>
    <property type="project" value="InterPro"/>
</dbReference>
<dbReference type="Proteomes" id="UP000095210">
    <property type="component" value="Chromosome"/>
</dbReference>
<dbReference type="CDD" id="cd11031">
    <property type="entry name" value="Cyp158A-like"/>
    <property type="match status" value="1"/>
</dbReference>
<dbReference type="KEGG" id="ahm:TL08_08215"/>
<dbReference type="RefSeq" id="WP_069847857.1">
    <property type="nucleotide sequence ID" value="NZ_CP014859.1"/>
</dbReference>
<evidence type="ECO:0000256" key="6">
    <source>
        <dbReference type="ARBA" id="ARBA00023033"/>
    </source>
</evidence>
<reference evidence="9" key="1">
    <citation type="submission" date="2016-03" db="EMBL/GenBank/DDBJ databases">
        <title>Complete genome sequence of the type strain Actinoalloteichus hymeniacidonis DSM 45092.</title>
        <authorList>
            <person name="Schaffert L."/>
            <person name="Albersmeier A."/>
            <person name="Winkler A."/>
            <person name="Kalinowski J."/>
            <person name="Zotchev S."/>
            <person name="Ruckert C."/>
        </authorList>
    </citation>
    <scope>NUCLEOTIDE SEQUENCE [LARGE SCALE GENOMIC DNA]</scope>
    <source>
        <strain evidence="9">HPA177(T) (DSM 45092(T))</strain>
    </source>
</reference>
<sequence length="397" mass="43311">MVTAGEPRSYPFGSVDRLELDPTYAALRSTEPVVRVRMPYGEDAWLATSYQDVRTVLSDPRFSRAASTGRDEPRMSEDVIQGGLLSLDPPEHTPRRRIVMRSLNTRRIEELRPTARSVADSLIAEMVHTGPPADVVHDFAIPLAAEVTFELLGMATEDRKQLCEWTDATLSVTTMSPAEVDESMARLAEYLAELINRHRRTPSVGLLGELVDAADNGVISEDQIVPTWIGVLASGNEAVTSQLSNFIYLLIQWPGLVDRLRTDPGLAPTLVEELTRFVPLGASASFARYALSDVLLGDVLIRAGEAVLPAIGSANLDPAAFERPEDLDPDRIGRPHLGFGHGPHRCPGAALAGMMLQVGLTALFGALPQLRFAVEDDGLEWKSPVLVRGLVRLPVSW</sequence>
<dbReference type="PRINTS" id="PR00359">
    <property type="entry name" value="BP450"/>
</dbReference>
<protein>
    <submittedName>
        <fullName evidence="8">Cytochrome P450</fullName>
        <ecNumber evidence="8">1.14.-.-</ecNumber>
    </submittedName>
</protein>
<evidence type="ECO:0000256" key="1">
    <source>
        <dbReference type="ARBA" id="ARBA00010617"/>
    </source>
</evidence>
<evidence type="ECO:0000256" key="2">
    <source>
        <dbReference type="ARBA" id="ARBA00022617"/>
    </source>
</evidence>
<comment type="similarity">
    <text evidence="1 7">Belongs to the cytochrome P450 family.</text>
</comment>
<evidence type="ECO:0000256" key="7">
    <source>
        <dbReference type="RuleBase" id="RU000461"/>
    </source>
</evidence>
<gene>
    <name evidence="8" type="ORF">TL08_08215</name>
</gene>
<keyword evidence="2 7" id="KW-0349">Heme</keyword>
<keyword evidence="9" id="KW-1185">Reference proteome</keyword>